<proteinExistence type="inferred from homology"/>
<dbReference type="Pfam" id="PF02599">
    <property type="entry name" value="CsrA"/>
    <property type="match status" value="1"/>
</dbReference>
<dbReference type="SUPFAM" id="SSF117130">
    <property type="entry name" value="CsrA-like"/>
    <property type="match status" value="1"/>
</dbReference>
<comment type="subcellular location">
    <subcellularLocation>
        <location evidence="4">Cytoplasm</location>
    </subcellularLocation>
</comment>
<protein>
    <recommendedName>
        <fullName evidence="4">Translational regulator CsrA</fullName>
    </recommendedName>
</protein>
<comment type="function">
    <text evidence="4">A translational regulator that binds mRNA to regulate translation initiation and/or mRNA stability. Usually binds in the 5'-UTR at or near the Shine-Dalgarno sequence preventing ribosome-binding, thus repressing translation. Its main target seems to be the major flagellin gene, while its function is anatagonized by FliW.</text>
</comment>
<keyword evidence="6" id="KW-1185">Reference proteome</keyword>
<sequence length="80" mass="9178">MLVIKRKETESILIGDDIEIIVSEISLGKVKICINAPKDVKIYRKELIETSDFNKTASEKINQDSIKNLNIKLRNHKINL</sequence>
<name>A0ABS4GDK5_9FIRM</name>
<dbReference type="PANTHER" id="PTHR34984:SF1">
    <property type="entry name" value="CARBON STORAGE REGULATOR"/>
    <property type="match status" value="1"/>
</dbReference>
<dbReference type="InterPro" id="IPR003751">
    <property type="entry name" value="CsrA"/>
</dbReference>
<reference evidence="5 6" key="1">
    <citation type="submission" date="2021-03" db="EMBL/GenBank/DDBJ databases">
        <title>Genomic Encyclopedia of Type Strains, Phase IV (KMG-IV): sequencing the most valuable type-strain genomes for metagenomic binning, comparative biology and taxonomic classification.</title>
        <authorList>
            <person name="Goeker M."/>
        </authorList>
    </citation>
    <scope>NUCLEOTIDE SEQUENCE [LARGE SCALE GENOMIC DNA]</scope>
    <source>
        <strain evidence="5 6">DSM 24004</strain>
    </source>
</reference>
<dbReference type="EMBL" id="JAGGKS010000004">
    <property type="protein sequence ID" value="MBP1925759.1"/>
    <property type="molecule type" value="Genomic_DNA"/>
</dbReference>
<keyword evidence="1 4" id="KW-0963">Cytoplasm</keyword>
<dbReference type="PANTHER" id="PTHR34984">
    <property type="entry name" value="CARBON STORAGE REGULATOR"/>
    <property type="match status" value="1"/>
</dbReference>
<comment type="subunit">
    <text evidence="4">Homodimer; the beta-strands of each monomer intercalate to form a hydrophobic core, while the alpha-helices form wings that extend away from the core.</text>
</comment>
<comment type="similarity">
    <text evidence="4">Belongs to the CsrA/RsmA family.</text>
</comment>
<accession>A0ABS4GDK5</accession>
<dbReference type="Proteomes" id="UP001519342">
    <property type="component" value="Unassembled WGS sequence"/>
</dbReference>
<dbReference type="Gene3D" id="2.60.40.4380">
    <property type="entry name" value="Translational regulator CsrA"/>
    <property type="match status" value="1"/>
</dbReference>
<keyword evidence="4" id="KW-0678">Repressor</keyword>
<evidence type="ECO:0000313" key="6">
    <source>
        <dbReference type="Proteomes" id="UP001519342"/>
    </source>
</evidence>
<dbReference type="RefSeq" id="WP_209511503.1">
    <property type="nucleotide sequence ID" value="NZ_JAGGKS010000004.1"/>
</dbReference>
<keyword evidence="2 4" id="KW-0810">Translation regulation</keyword>
<dbReference type="HAMAP" id="MF_00167">
    <property type="entry name" value="CsrA"/>
    <property type="match status" value="1"/>
</dbReference>
<dbReference type="InterPro" id="IPR036107">
    <property type="entry name" value="CsrA_sf"/>
</dbReference>
<gene>
    <name evidence="4" type="primary">csrA</name>
    <name evidence="5" type="ORF">J2Z76_001620</name>
</gene>
<evidence type="ECO:0000256" key="3">
    <source>
        <dbReference type="ARBA" id="ARBA00022884"/>
    </source>
</evidence>
<evidence type="ECO:0000256" key="1">
    <source>
        <dbReference type="ARBA" id="ARBA00022490"/>
    </source>
</evidence>
<evidence type="ECO:0000313" key="5">
    <source>
        <dbReference type="EMBL" id="MBP1925759.1"/>
    </source>
</evidence>
<keyword evidence="3 4" id="KW-0694">RNA-binding</keyword>
<evidence type="ECO:0000256" key="4">
    <source>
        <dbReference type="HAMAP-Rule" id="MF_00167"/>
    </source>
</evidence>
<comment type="caution">
    <text evidence="5">The sequence shown here is derived from an EMBL/GenBank/DDBJ whole genome shotgun (WGS) entry which is preliminary data.</text>
</comment>
<evidence type="ECO:0000256" key="2">
    <source>
        <dbReference type="ARBA" id="ARBA00022845"/>
    </source>
</evidence>
<keyword evidence="4" id="KW-1005">Bacterial flagellum biogenesis</keyword>
<organism evidence="5 6">
    <name type="scientific">Sedimentibacter acidaminivorans</name>
    <dbReference type="NCBI Taxonomy" id="913099"/>
    <lineage>
        <taxon>Bacteria</taxon>
        <taxon>Bacillati</taxon>
        <taxon>Bacillota</taxon>
        <taxon>Tissierellia</taxon>
        <taxon>Sedimentibacter</taxon>
    </lineage>
</organism>